<comment type="caution">
    <text evidence="1">The sequence shown here is derived from an EMBL/GenBank/DDBJ whole genome shotgun (WGS) entry which is preliminary data.</text>
</comment>
<dbReference type="EMBL" id="JASFZW010000001">
    <property type="protein sequence ID" value="KAK2080154.1"/>
    <property type="molecule type" value="Genomic_DNA"/>
</dbReference>
<accession>A0AAD9IMU2</accession>
<proteinExistence type="predicted"/>
<evidence type="ECO:0000313" key="2">
    <source>
        <dbReference type="Proteomes" id="UP001255856"/>
    </source>
</evidence>
<dbReference type="AlphaFoldDB" id="A0AAD9IMU2"/>
<sequence length="106" mass="11469">MTAYRLLKPGPHPVDELRGDVDLFEAHNLSRIANAVLGGALKHGDYLRGMTGATEFRKGPNLLLAPLAVHAGSHQELSLPPLPRESLVEGCHLSTEHFELTEVGGR</sequence>
<name>A0AAD9IMU2_PROWI</name>
<protein>
    <submittedName>
        <fullName evidence="1">Uncharacterized protein</fullName>
    </submittedName>
</protein>
<keyword evidence="2" id="KW-1185">Reference proteome</keyword>
<dbReference type="Proteomes" id="UP001255856">
    <property type="component" value="Unassembled WGS sequence"/>
</dbReference>
<organism evidence="1 2">
    <name type="scientific">Prototheca wickerhamii</name>
    <dbReference type="NCBI Taxonomy" id="3111"/>
    <lineage>
        <taxon>Eukaryota</taxon>
        <taxon>Viridiplantae</taxon>
        <taxon>Chlorophyta</taxon>
        <taxon>core chlorophytes</taxon>
        <taxon>Trebouxiophyceae</taxon>
        <taxon>Chlorellales</taxon>
        <taxon>Chlorellaceae</taxon>
        <taxon>Prototheca</taxon>
    </lineage>
</organism>
<evidence type="ECO:0000313" key="1">
    <source>
        <dbReference type="EMBL" id="KAK2080154.1"/>
    </source>
</evidence>
<gene>
    <name evidence="1" type="ORF">QBZ16_000007</name>
</gene>
<reference evidence="1" key="1">
    <citation type="submission" date="2021-01" db="EMBL/GenBank/DDBJ databases">
        <authorList>
            <person name="Eckstrom K.M.E."/>
        </authorList>
    </citation>
    <scope>NUCLEOTIDE SEQUENCE</scope>
    <source>
        <strain evidence="1">UVCC 0001</strain>
    </source>
</reference>